<gene>
    <name evidence="2" type="ORF">XB16_2597</name>
</gene>
<dbReference type="AlphaFoldDB" id="A0A2P1QVI0"/>
<protein>
    <submittedName>
        <fullName evidence="2">Uncharacterized protein</fullName>
    </submittedName>
</protein>
<evidence type="ECO:0000313" key="3">
    <source>
        <dbReference type="Proteomes" id="UP000033961"/>
    </source>
</evidence>
<accession>A0A2P1QVI0</accession>
<evidence type="ECO:0000256" key="1">
    <source>
        <dbReference type="SAM" id="MobiDB-lite"/>
    </source>
</evidence>
<sequence>MSQTSPWHSIKENHHHNNTQCGPGSQVLLKNRQSGTGNKPLCLDCSELNKKNR</sequence>
<dbReference type="EMBL" id="CP027843">
    <property type="protein sequence ID" value="AVQ12906.1"/>
    <property type="molecule type" value="Genomic_DNA"/>
</dbReference>
<organism evidence="2 3">
    <name type="scientific">Leptospira santarosai</name>
    <dbReference type="NCBI Taxonomy" id="28183"/>
    <lineage>
        <taxon>Bacteria</taxon>
        <taxon>Pseudomonadati</taxon>
        <taxon>Spirochaetota</taxon>
        <taxon>Spirochaetia</taxon>
        <taxon>Leptospirales</taxon>
        <taxon>Leptospiraceae</taxon>
        <taxon>Leptospira</taxon>
    </lineage>
</organism>
<name>A0A2P1QVI0_9LEPT</name>
<dbReference type="Proteomes" id="UP000033961">
    <property type="component" value="Chromosome I"/>
</dbReference>
<proteinExistence type="predicted"/>
<evidence type="ECO:0000313" key="2">
    <source>
        <dbReference type="EMBL" id="AVQ12906.1"/>
    </source>
</evidence>
<feature type="region of interest" description="Disordered" evidence="1">
    <location>
        <begin position="1"/>
        <end position="42"/>
    </location>
</feature>
<reference evidence="2 3" key="1">
    <citation type="journal article" date="2015" name="Genome Announc.">
        <title>Draft Genome Sequences of Leptospira santarosai Strains U160, U164, and U233, Isolated from Asymptomatic Cattle.</title>
        <authorList>
            <person name="Kremer F.S."/>
            <person name="Eslabao M.R."/>
            <person name="Provisor M."/>
            <person name="Woloski R.D."/>
            <person name="Ramires O.V."/>
            <person name="Moreno L.Z."/>
            <person name="Moreno A.M."/>
            <person name="Hamond C."/>
            <person name="Lilenbaum W."/>
            <person name="Dellagostin O.A."/>
        </authorList>
    </citation>
    <scope>NUCLEOTIDE SEQUENCE [LARGE SCALE GENOMIC DNA]</scope>
    <source>
        <strain evidence="2 3">U160</strain>
    </source>
</reference>